<evidence type="ECO:0000313" key="14">
    <source>
        <dbReference type="Proteomes" id="UP000681075"/>
    </source>
</evidence>
<keyword evidence="5 12" id="KW-1133">Transmembrane helix</keyword>
<dbReference type="PANTHER" id="PTHR28259:SF1">
    <property type="entry name" value="FLUORIDE EXPORT PROTEIN 1-RELATED"/>
    <property type="match status" value="1"/>
</dbReference>
<keyword evidence="3" id="KW-0997">Cell inner membrane</keyword>
<dbReference type="Pfam" id="PF02537">
    <property type="entry name" value="CRCB"/>
    <property type="match status" value="1"/>
</dbReference>
<dbReference type="NCBIfam" id="TIGR00494">
    <property type="entry name" value="crcB"/>
    <property type="match status" value="1"/>
</dbReference>
<dbReference type="PANTHER" id="PTHR28259">
    <property type="entry name" value="FLUORIDE EXPORT PROTEIN 1-RELATED"/>
    <property type="match status" value="1"/>
</dbReference>
<dbReference type="Proteomes" id="UP000681075">
    <property type="component" value="Unassembled WGS sequence"/>
</dbReference>
<reference evidence="13" key="1">
    <citation type="submission" date="2021-02" db="EMBL/GenBank/DDBJ databases">
        <title>Genome sequence of Rhodospirillales sp. strain TMPK1 isolated from soil.</title>
        <authorList>
            <person name="Nakai R."/>
            <person name="Kusada H."/>
            <person name="Tamaki H."/>
        </authorList>
    </citation>
    <scope>NUCLEOTIDE SEQUENCE</scope>
    <source>
        <strain evidence="13">TMPK1</strain>
    </source>
</reference>
<evidence type="ECO:0000313" key="13">
    <source>
        <dbReference type="EMBL" id="GIL37797.1"/>
    </source>
</evidence>
<protein>
    <recommendedName>
        <fullName evidence="12">Fluoride-specific ion channel FluC</fullName>
    </recommendedName>
</protein>
<comment type="function">
    <text evidence="12">Fluoride-specific ion channel. Important for reducing fluoride concentration in the cell, thus reducing its toxicity.</text>
</comment>
<dbReference type="GO" id="GO:0046872">
    <property type="term" value="F:metal ion binding"/>
    <property type="evidence" value="ECO:0007669"/>
    <property type="project" value="UniProtKB-KW"/>
</dbReference>
<evidence type="ECO:0000256" key="2">
    <source>
        <dbReference type="ARBA" id="ARBA00022475"/>
    </source>
</evidence>
<comment type="activity regulation">
    <text evidence="12">Na(+) is not transported, but it plays an essential structural role and its presence is essential for fluoride channel function.</text>
</comment>
<proteinExistence type="inferred from homology"/>
<keyword evidence="14" id="KW-1185">Reference proteome</keyword>
<dbReference type="HAMAP" id="MF_00454">
    <property type="entry name" value="FluC"/>
    <property type="match status" value="1"/>
</dbReference>
<comment type="subcellular location">
    <subcellularLocation>
        <location evidence="1 12">Cell membrane</location>
        <topology evidence="1 12">Multi-pass membrane protein</topology>
    </subcellularLocation>
</comment>
<keyword evidence="6 12" id="KW-0915">Sodium</keyword>
<evidence type="ECO:0000256" key="11">
    <source>
        <dbReference type="ARBA" id="ARBA00035585"/>
    </source>
</evidence>
<name>A0A8S8X935_9PROT</name>
<dbReference type="EMBL" id="BOPV01000001">
    <property type="protein sequence ID" value="GIL37797.1"/>
    <property type="molecule type" value="Genomic_DNA"/>
</dbReference>
<dbReference type="GO" id="GO:0062054">
    <property type="term" value="F:fluoride channel activity"/>
    <property type="evidence" value="ECO:0007669"/>
    <property type="project" value="UniProtKB-UniRule"/>
</dbReference>
<comment type="similarity">
    <text evidence="10 12">Belongs to the fluoride channel Fluc/FEX (TC 1.A.43) family.</text>
</comment>
<keyword evidence="8 12" id="KW-0472">Membrane</keyword>
<feature type="transmembrane region" description="Helical" evidence="12">
    <location>
        <begin position="32"/>
        <end position="53"/>
    </location>
</feature>
<dbReference type="InterPro" id="IPR003691">
    <property type="entry name" value="FluC"/>
</dbReference>
<comment type="catalytic activity">
    <reaction evidence="11">
        <text>fluoride(in) = fluoride(out)</text>
        <dbReference type="Rhea" id="RHEA:76159"/>
        <dbReference type="ChEBI" id="CHEBI:17051"/>
    </reaction>
    <physiologicalReaction direction="left-to-right" evidence="11">
        <dbReference type="Rhea" id="RHEA:76160"/>
    </physiologicalReaction>
</comment>
<comment type="caution">
    <text evidence="13">The sequence shown here is derived from an EMBL/GenBank/DDBJ whole genome shotgun (WGS) entry which is preliminary data.</text>
</comment>
<feature type="binding site" evidence="12">
    <location>
        <position position="75"/>
    </location>
    <ligand>
        <name>Na(+)</name>
        <dbReference type="ChEBI" id="CHEBI:29101"/>
        <note>structural</note>
    </ligand>
</feature>
<evidence type="ECO:0000256" key="10">
    <source>
        <dbReference type="ARBA" id="ARBA00035120"/>
    </source>
</evidence>
<feature type="transmembrane region" description="Helical" evidence="12">
    <location>
        <begin position="65"/>
        <end position="87"/>
    </location>
</feature>
<keyword evidence="2 12" id="KW-1003">Cell membrane</keyword>
<evidence type="ECO:0000256" key="7">
    <source>
        <dbReference type="ARBA" id="ARBA00023065"/>
    </source>
</evidence>
<evidence type="ECO:0000256" key="9">
    <source>
        <dbReference type="ARBA" id="ARBA00023303"/>
    </source>
</evidence>
<sequence length="119" mass="12223">MSLTTLGAVFVGGGLGATLRWIVAVSVGGGPWAILLINVTGSIVMGVLAGLFMQKWPAPMELRSFLTTGILGGYTTFSTFSLDAVLLVERGQWGQAALYVFGSVIAGIAGCVIAMKLAA</sequence>
<evidence type="ECO:0000256" key="8">
    <source>
        <dbReference type="ARBA" id="ARBA00023136"/>
    </source>
</evidence>
<dbReference type="GO" id="GO:0005886">
    <property type="term" value="C:plasma membrane"/>
    <property type="evidence" value="ECO:0007669"/>
    <property type="project" value="UniProtKB-SubCell"/>
</dbReference>
<keyword evidence="4 12" id="KW-0812">Transmembrane</keyword>
<keyword evidence="12" id="KW-0479">Metal-binding</keyword>
<dbReference type="RefSeq" id="WP_420240675.1">
    <property type="nucleotide sequence ID" value="NZ_BOPV01000001.1"/>
</dbReference>
<gene>
    <name evidence="12 13" type="primary">crcB</name>
    <name evidence="12" type="synonym">fluC</name>
    <name evidence="13" type="ORF">TMPK1_00340</name>
</gene>
<keyword evidence="7 12" id="KW-0406">Ion transport</keyword>
<evidence type="ECO:0000256" key="1">
    <source>
        <dbReference type="ARBA" id="ARBA00004651"/>
    </source>
</evidence>
<dbReference type="GO" id="GO:0140114">
    <property type="term" value="P:cellular detoxification of fluoride"/>
    <property type="evidence" value="ECO:0007669"/>
    <property type="project" value="UniProtKB-UniRule"/>
</dbReference>
<feature type="transmembrane region" description="Helical" evidence="12">
    <location>
        <begin position="93"/>
        <end position="115"/>
    </location>
</feature>
<evidence type="ECO:0000256" key="4">
    <source>
        <dbReference type="ARBA" id="ARBA00022692"/>
    </source>
</evidence>
<dbReference type="AlphaFoldDB" id="A0A8S8X935"/>
<accession>A0A8S8X935</accession>
<keyword evidence="9 12" id="KW-0407">Ion channel</keyword>
<keyword evidence="12" id="KW-0813">Transport</keyword>
<evidence type="ECO:0000256" key="6">
    <source>
        <dbReference type="ARBA" id="ARBA00023053"/>
    </source>
</evidence>
<organism evidence="13 14">
    <name type="scientific">Roseiterribacter gracilis</name>
    <dbReference type="NCBI Taxonomy" id="2812848"/>
    <lineage>
        <taxon>Bacteria</taxon>
        <taxon>Pseudomonadati</taxon>
        <taxon>Pseudomonadota</taxon>
        <taxon>Alphaproteobacteria</taxon>
        <taxon>Rhodospirillales</taxon>
        <taxon>Roseiterribacteraceae</taxon>
        <taxon>Roseiterribacter</taxon>
    </lineage>
</organism>
<feature type="binding site" evidence="12">
    <location>
        <position position="72"/>
    </location>
    <ligand>
        <name>Na(+)</name>
        <dbReference type="ChEBI" id="CHEBI:29101"/>
        <note>structural</note>
    </ligand>
</feature>
<evidence type="ECO:0000256" key="12">
    <source>
        <dbReference type="HAMAP-Rule" id="MF_00454"/>
    </source>
</evidence>
<evidence type="ECO:0000256" key="5">
    <source>
        <dbReference type="ARBA" id="ARBA00022989"/>
    </source>
</evidence>
<evidence type="ECO:0000256" key="3">
    <source>
        <dbReference type="ARBA" id="ARBA00022519"/>
    </source>
</evidence>